<feature type="region of interest" description="Disordered" evidence="1">
    <location>
        <begin position="1"/>
        <end position="22"/>
    </location>
</feature>
<accession>A0A1E5P0R8</accession>
<dbReference type="RefSeq" id="WP_069924646.1">
    <property type="nucleotide sequence ID" value="NZ_MEHK01000002.1"/>
</dbReference>
<dbReference type="EMBL" id="MEHK01000002">
    <property type="protein sequence ID" value="OEJ22601.1"/>
    <property type="molecule type" value="Genomic_DNA"/>
</dbReference>
<reference evidence="2 3" key="1">
    <citation type="submission" date="2016-08" db="EMBL/GenBank/DDBJ databases">
        <title>The complete genome of Streptomyces subrutilus 10-1-1.</title>
        <authorList>
            <person name="Chen X."/>
        </authorList>
    </citation>
    <scope>NUCLEOTIDE SEQUENCE [LARGE SCALE GENOMIC DNA]</scope>
    <source>
        <strain evidence="2 3">10-1-1</strain>
    </source>
</reference>
<comment type="caution">
    <text evidence="2">The sequence shown here is derived from an EMBL/GenBank/DDBJ whole genome shotgun (WGS) entry which is preliminary data.</text>
</comment>
<evidence type="ECO:0000256" key="1">
    <source>
        <dbReference type="SAM" id="MobiDB-lite"/>
    </source>
</evidence>
<dbReference type="OrthoDB" id="4246977at2"/>
<evidence type="ECO:0000313" key="2">
    <source>
        <dbReference type="EMBL" id="OEJ22601.1"/>
    </source>
</evidence>
<gene>
    <name evidence="2" type="ORF">BGK67_34415</name>
</gene>
<organism evidence="2 3">
    <name type="scientific">Streptomyces subrutilus</name>
    <dbReference type="NCBI Taxonomy" id="36818"/>
    <lineage>
        <taxon>Bacteria</taxon>
        <taxon>Bacillati</taxon>
        <taxon>Actinomycetota</taxon>
        <taxon>Actinomycetes</taxon>
        <taxon>Kitasatosporales</taxon>
        <taxon>Streptomycetaceae</taxon>
        <taxon>Streptomyces</taxon>
    </lineage>
</organism>
<dbReference type="AlphaFoldDB" id="A0A1E5P0R8"/>
<protein>
    <submittedName>
        <fullName evidence="2">Uncharacterized protein</fullName>
    </submittedName>
</protein>
<dbReference type="STRING" id="36818.BGK67_34415"/>
<evidence type="ECO:0000313" key="3">
    <source>
        <dbReference type="Proteomes" id="UP000095705"/>
    </source>
</evidence>
<proteinExistence type="predicted"/>
<sequence length="73" mass="8069">MPKMTGGPAKWIGAGMTTAGKDDIKHMTPKQRARYRREGFSWSDIKKIDQAIGKGEKSVTLASATRTVTITFR</sequence>
<keyword evidence="3" id="KW-1185">Reference proteome</keyword>
<dbReference type="Proteomes" id="UP000095705">
    <property type="component" value="Unassembled WGS sequence"/>
</dbReference>
<name>A0A1E5P0R8_9ACTN</name>